<dbReference type="PANTHER" id="PTHR33048">
    <property type="entry name" value="PTH11-LIKE INTEGRAL MEMBRANE PROTEIN (AFU_ORTHOLOGUE AFUA_5G11245)"/>
    <property type="match status" value="1"/>
</dbReference>
<feature type="compositionally biased region" description="Polar residues" evidence="6">
    <location>
        <begin position="316"/>
        <end position="329"/>
    </location>
</feature>
<evidence type="ECO:0000256" key="7">
    <source>
        <dbReference type="SAM" id="Phobius"/>
    </source>
</evidence>
<dbReference type="GO" id="GO:0016020">
    <property type="term" value="C:membrane"/>
    <property type="evidence" value="ECO:0007669"/>
    <property type="project" value="UniProtKB-SubCell"/>
</dbReference>
<dbReference type="Pfam" id="PF20684">
    <property type="entry name" value="Fung_rhodopsin"/>
    <property type="match status" value="1"/>
</dbReference>
<accession>A0A9P4UE63</accession>
<evidence type="ECO:0000256" key="1">
    <source>
        <dbReference type="ARBA" id="ARBA00004141"/>
    </source>
</evidence>
<feature type="transmembrane region" description="Helical" evidence="7">
    <location>
        <begin position="46"/>
        <end position="69"/>
    </location>
</feature>
<dbReference type="PANTHER" id="PTHR33048:SF47">
    <property type="entry name" value="INTEGRAL MEMBRANE PROTEIN-RELATED"/>
    <property type="match status" value="1"/>
</dbReference>
<organism evidence="9 10">
    <name type="scientific">Karstenula rhodostoma CBS 690.94</name>
    <dbReference type="NCBI Taxonomy" id="1392251"/>
    <lineage>
        <taxon>Eukaryota</taxon>
        <taxon>Fungi</taxon>
        <taxon>Dikarya</taxon>
        <taxon>Ascomycota</taxon>
        <taxon>Pezizomycotina</taxon>
        <taxon>Dothideomycetes</taxon>
        <taxon>Pleosporomycetidae</taxon>
        <taxon>Pleosporales</taxon>
        <taxon>Massarineae</taxon>
        <taxon>Didymosphaeriaceae</taxon>
        <taxon>Karstenula</taxon>
    </lineage>
</organism>
<reference evidence="9" key="1">
    <citation type="journal article" date="2020" name="Stud. Mycol.">
        <title>101 Dothideomycetes genomes: a test case for predicting lifestyles and emergence of pathogens.</title>
        <authorList>
            <person name="Haridas S."/>
            <person name="Albert R."/>
            <person name="Binder M."/>
            <person name="Bloem J."/>
            <person name="Labutti K."/>
            <person name="Salamov A."/>
            <person name="Andreopoulos B."/>
            <person name="Baker S."/>
            <person name="Barry K."/>
            <person name="Bills G."/>
            <person name="Bluhm B."/>
            <person name="Cannon C."/>
            <person name="Castanera R."/>
            <person name="Culley D."/>
            <person name="Daum C."/>
            <person name="Ezra D."/>
            <person name="Gonzalez J."/>
            <person name="Henrissat B."/>
            <person name="Kuo A."/>
            <person name="Liang C."/>
            <person name="Lipzen A."/>
            <person name="Lutzoni F."/>
            <person name="Magnuson J."/>
            <person name="Mondo S."/>
            <person name="Nolan M."/>
            <person name="Ohm R."/>
            <person name="Pangilinan J."/>
            <person name="Park H.-J."/>
            <person name="Ramirez L."/>
            <person name="Alfaro M."/>
            <person name="Sun H."/>
            <person name="Tritt A."/>
            <person name="Yoshinaga Y."/>
            <person name="Zwiers L.-H."/>
            <person name="Turgeon B."/>
            <person name="Goodwin S."/>
            <person name="Spatafora J."/>
            <person name="Crous P."/>
            <person name="Grigoriev I."/>
        </authorList>
    </citation>
    <scope>NUCLEOTIDE SEQUENCE</scope>
    <source>
        <strain evidence="9">CBS 690.94</strain>
    </source>
</reference>
<feature type="transmembrane region" description="Helical" evidence="7">
    <location>
        <begin position="12"/>
        <end position="34"/>
    </location>
</feature>
<evidence type="ECO:0000256" key="3">
    <source>
        <dbReference type="ARBA" id="ARBA00022989"/>
    </source>
</evidence>
<proteinExistence type="inferred from homology"/>
<evidence type="ECO:0000256" key="4">
    <source>
        <dbReference type="ARBA" id="ARBA00023136"/>
    </source>
</evidence>
<feature type="transmembrane region" description="Helical" evidence="7">
    <location>
        <begin position="89"/>
        <end position="109"/>
    </location>
</feature>
<evidence type="ECO:0000313" key="10">
    <source>
        <dbReference type="Proteomes" id="UP000799764"/>
    </source>
</evidence>
<dbReference type="EMBL" id="MU001497">
    <property type="protein sequence ID" value="KAF2446810.1"/>
    <property type="molecule type" value="Genomic_DNA"/>
</dbReference>
<dbReference type="Proteomes" id="UP000799764">
    <property type="component" value="Unassembled WGS sequence"/>
</dbReference>
<name>A0A9P4UE63_9PLEO</name>
<evidence type="ECO:0000256" key="6">
    <source>
        <dbReference type="SAM" id="MobiDB-lite"/>
    </source>
</evidence>
<feature type="transmembrane region" description="Helical" evidence="7">
    <location>
        <begin position="121"/>
        <end position="148"/>
    </location>
</feature>
<gene>
    <name evidence="9" type="ORF">P171DRAFT_408993</name>
</gene>
<feature type="domain" description="Rhodopsin" evidence="8">
    <location>
        <begin position="30"/>
        <end position="267"/>
    </location>
</feature>
<feature type="compositionally biased region" description="Polar residues" evidence="6">
    <location>
        <begin position="353"/>
        <end position="407"/>
    </location>
</feature>
<keyword evidence="10" id="KW-1185">Reference proteome</keyword>
<protein>
    <recommendedName>
        <fullName evidence="8">Rhodopsin domain-containing protein</fullName>
    </recommendedName>
</protein>
<dbReference type="AlphaFoldDB" id="A0A9P4UE63"/>
<feature type="transmembrane region" description="Helical" evidence="7">
    <location>
        <begin position="204"/>
        <end position="223"/>
    </location>
</feature>
<evidence type="ECO:0000256" key="2">
    <source>
        <dbReference type="ARBA" id="ARBA00022692"/>
    </source>
</evidence>
<comment type="similarity">
    <text evidence="5">Belongs to the SAT4 family.</text>
</comment>
<comment type="caution">
    <text evidence="9">The sequence shown here is derived from an EMBL/GenBank/DDBJ whole genome shotgun (WGS) entry which is preliminary data.</text>
</comment>
<keyword evidence="4 7" id="KW-0472">Membrane</keyword>
<evidence type="ECO:0000256" key="5">
    <source>
        <dbReference type="ARBA" id="ARBA00038359"/>
    </source>
</evidence>
<feature type="transmembrane region" description="Helical" evidence="7">
    <location>
        <begin position="168"/>
        <end position="192"/>
    </location>
</feature>
<dbReference type="InterPro" id="IPR052337">
    <property type="entry name" value="SAT4-like"/>
</dbReference>
<keyword evidence="2 7" id="KW-0812">Transmembrane</keyword>
<keyword evidence="3 7" id="KW-1133">Transmembrane helix</keyword>
<feature type="region of interest" description="Disordered" evidence="6">
    <location>
        <begin position="281"/>
        <end position="414"/>
    </location>
</feature>
<dbReference type="InterPro" id="IPR049326">
    <property type="entry name" value="Rhodopsin_dom_fungi"/>
</dbReference>
<evidence type="ECO:0000313" key="9">
    <source>
        <dbReference type="EMBL" id="KAF2446810.1"/>
    </source>
</evidence>
<sequence>MASSPAGMAQTMLNTVVLVFTLMAGLVMFLRLFTRGLVLHKTGPEDAWISLAMILSIGLTVTTALQVQNGLGKHIQELTPAMMTDSLKAFWASVWIYNLSLTATKISILTQYLRVFPVPRFRIACFVFMGFVVLYGLWTLLGSIFLCFPVEFFWDKTIANGRCLNQEAIWFSNATVNIVQDIVILVLPITVLKSLAIPSRQKKALIVVFGLGGVVCLVSIIRLQTLVSISNSTDPTFDNPPAAMLSAIETNVGIICACLPSMRPLLTSMMPVYFPEGSQYHNTSRHDVEQPKHMRHHSGSSRPYTAESYKKPGHSRSVSSDSQEYTQSYPARKSHSRSGSAGPRYNPKLPVRSQCTNANHSRTGSGNGHSRTPSNSSRPNIPTETELQPLSNTQAMPQPTRQHNLGNGHQHHMNPLRMSPFSPVIPRLPRLPENMAVLGSLESQKRSPRMLLFHKPLPITPLPGHQNAPQYLTKAQDQAMLPMMLSRELMPEPLNLGAKSPRYRTSTEDLRTERYSSISLPSFRRFLS</sequence>
<dbReference type="OrthoDB" id="444631at2759"/>
<comment type="subcellular location">
    <subcellularLocation>
        <location evidence="1">Membrane</location>
        <topology evidence="1">Multi-pass membrane protein</topology>
    </subcellularLocation>
</comment>
<evidence type="ECO:0000259" key="8">
    <source>
        <dbReference type="Pfam" id="PF20684"/>
    </source>
</evidence>